<protein>
    <submittedName>
        <fullName evidence="1">Uncharacterized protein</fullName>
    </submittedName>
</protein>
<organism evidence="1">
    <name type="scientific">Indivirus ILV1</name>
    <dbReference type="NCBI Taxonomy" id="1977633"/>
    <lineage>
        <taxon>Viruses</taxon>
        <taxon>Varidnaviria</taxon>
        <taxon>Bamfordvirae</taxon>
        <taxon>Nucleocytoviricota</taxon>
        <taxon>Megaviricetes</taxon>
        <taxon>Imitervirales</taxon>
        <taxon>Mimiviridae</taxon>
        <taxon>Klosneuvirinae</taxon>
        <taxon>Indivirus</taxon>
    </lineage>
</organism>
<accession>A0A1V0SEK6</accession>
<sequence length="139" mass="17223">MNEKKLKKLDLIKKEKPYYYYAYKTISCPMRFSVFLHEQCIEEYMTWKPSTKNDYYNYEYNDTTPSLCIVYNNNEIISSSVSMNFMELFEKIKSEYNDDYTYKFYYIDIWRKGKDEEYFRLLKSIKLMIKKYLLVKNEL</sequence>
<evidence type="ECO:0000313" key="1">
    <source>
        <dbReference type="EMBL" id="ARF10111.1"/>
    </source>
</evidence>
<name>A0A1V0SEK6_9VIRU</name>
<dbReference type="EMBL" id="KY684100">
    <property type="protein sequence ID" value="ARF10111.1"/>
    <property type="molecule type" value="Genomic_DNA"/>
</dbReference>
<proteinExistence type="predicted"/>
<reference evidence="1" key="1">
    <citation type="journal article" date="2017" name="Science">
        <title>Giant viruses with an expanded complement of translation system components.</title>
        <authorList>
            <person name="Schulz F."/>
            <person name="Yutin N."/>
            <person name="Ivanova N.N."/>
            <person name="Ortega D.R."/>
            <person name="Lee T.K."/>
            <person name="Vierheilig J."/>
            <person name="Daims H."/>
            <person name="Horn M."/>
            <person name="Wagner M."/>
            <person name="Jensen G.J."/>
            <person name="Kyrpides N.C."/>
            <person name="Koonin E.V."/>
            <person name="Woyke T."/>
        </authorList>
    </citation>
    <scope>NUCLEOTIDE SEQUENCE</scope>
    <source>
        <strain evidence="1">ILV1</strain>
    </source>
</reference>
<gene>
    <name evidence="1" type="ORF">Indivirus_16_6</name>
</gene>